<name>A0A437M7J6_9SPHN</name>
<organism evidence="1 2">
    <name type="scientific">Sphingomonas crocodyli</name>
    <dbReference type="NCBI Taxonomy" id="1979270"/>
    <lineage>
        <taxon>Bacteria</taxon>
        <taxon>Pseudomonadati</taxon>
        <taxon>Pseudomonadota</taxon>
        <taxon>Alphaproteobacteria</taxon>
        <taxon>Sphingomonadales</taxon>
        <taxon>Sphingomonadaceae</taxon>
        <taxon>Sphingomonas</taxon>
    </lineage>
</organism>
<accession>A0A437M7J6</accession>
<dbReference type="OrthoDB" id="7555006at2"/>
<dbReference type="Proteomes" id="UP000282971">
    <property type="component" value="Unassembled WGS sequence"/>
</dbReference>
<sequence>MALDPAHSAALDQPVIRPFRFALLDFADGPMRLTDFPYGVAFSGTGDGDLDGFTYSPVDNQPINVSDVQMNERGAETVTFTLSGLIGLDTDLMNVIGDVSKWRGRVVRLWRAMFSPTLAMYGRPDPYFTGYMSTPTFQFGRESSTISLSAETYLASLTQASGRSYLSQTEFDSGDLSAEASVAIANGTETNNLAASGMGLNLPTGGLWNAFQ</sequence>
<dbReference type="RefSeq" id="WP_127742549.1">
    <property type="nucleotide sequence ID" value="NZ_SACN01000001.1"/>
</dbReference>
<evidence type="ECO:0000313" key="2">
    <source>
        <dbReference type="Proteomes" id="UP000282971"/>
    </source>
</evidence>
<dbReference type="AlphaFoldDB" id="A0A437M7J6"/>
<reference evidence="1 2" key="1">
    <citation type="submission" date="2019-01" db="EMBL/GenBank/DDBJ databases">
        <authorList>
            <person name="Chen W.-M."/>
        </authorList>
    </citation>
    <scope>NUCLEOTIDE SEQUENCE [LARGE SCALE GENOMIC DNA]</scope>
    <source>
        <strain evidence="1 2">CCP-7</strain>
    </source>
</reference>
<dbReference type="EMBL" id="SACN01000001">
    <property type="protein sequence ID" value="RVT93688.1"/>
    <property type="molecule type" value="Genomic_DNA"/>
</dbReference>
<comment type="caution">
    <text evidence="1">The sequence shown here is derived from an EMBL/GenBank/DDBJ whole genome shotgun (WGS) entry which is preliminary data.</text>
</comment>
<keyword evidence="2" id="KW-1185">Reference proteome</keyword>
<proteinExistence type="predicted"/>
<gene>
    <name evidence="1" type="ORF">EOD43_07425</name>
</gene>
<evidence type="ECO:0000313" key="1">
    <source>
        <dbReference type="EMBL" id="RVT93688.1"/>
    </source>
</evidence>
<protein>
    <submittedName>
        <fullName evidence="1">Uncharacterized protein</fullName>
    </submittedName>
</protein>